<feature type="compositionally biased region" description="Pro residues" evidence="1">
    <location>
        <begin position="799"/>
        <end position="811"/>
    </location>
</feature>
<sequence length="945" mass="99711">MAPGTRRAGRSGYAEHDDFEGLPVRQWRHDWVNVAPPQPQEPLQQNDIWAVELLHGMPKDSALLAPHSQELLRVARSGRLYKRPAPAEEEEVEAEVAQPPEKSEKREEEPAIQGFSIKLWKQIPRNIEGSGLSHLAKRRKGTVTIASKTIEEKTTVPTVTRATVRRIDAAGNPYTEEVTLAEGHQVVGEIISTRIEVAPAAAAEGFVAPTPPVRRRPPPPKRKSKAGGPGRGKRRGKVPLPGEGSAAGTISAADDRPGPERIEGQGENGTLHDDNGTPNVDSEMADGDDDDDDDVGDEGEDGDDDDQDEGDQRGDADESRVQDMEMGEAQDDGGPPIASEPLEDAMEGIETKTVSPPNPLTLAPPAASLANHTPMAEGSPLKNVVLQSPPDLREPPAVPAIATEIPSGPAAAPLPLGSLAPIAGEATELELPQTESLIAEPPSTVAGDEGDASPGGNLPKVEPAAEESQISEDRTAQTQAEVQAESLSPKLMSDDTPSRESALLPPPPEQVGNISSPKSYDGPDRNSDVDDRMREDHLSHSAAMPERPPLNPMDSIMTEDTIKPEDSASVRFPLTESDAPSGVGTTFAEEPKDSAEASLEPPEDLPAESQAEPAQQSTSGTTESLVAAVEPSKPSVPEAPKQDTHLGLSEQPEEAVLPNSPQADLSTEMAEPASASVSHTLKTPAVSPPREAPVSGEDMPSPQNVSAEEAAPVPREHAEDAAVGAAGDEQHQITRLGKEGEDVENEATQRDSTMAESSNEEAKRTLANNDSEPTFLLDDQPTVEPKEQAEDKTLEPSLPQSPPPLEPPPPAQLVHAEQPAQPVFLEGLLSEAPDNSLTANPAAEMPQPEESSAMPQPAELPPIIEPVEPANDSSTVTLPPILPSISDVTVQLQTAEGEDATDGAEKTNGANGTEGAQVADRAQEVDGAERAQGAGEEKIDPPVKT</sequence>
<feature type="compositionally biased region" description="Low complexity" evidence="1">
    <location>
        <begin position="360"/>
        <end position="371"/>
    </location>
</feature>
<dbReference type="OrthoDB" id="275715at2759"/>
<comment type="caution">
    <text evidence="2">The sequence shown here is derived from an EMBL/GenBank/DDBJ whole genome shotgun (WGS) entry which is preliminary data.</text>
</comment>
<dbReference type="EMBL" id="AZGY01000001">
    <property type="protein sequence ID" value="OAA32931.1"/>
    <property type="molecule type" value="Genomic_DNA"/>
</dbReference>
<name>A0A166UT91_9HYPO</name>
<dbReference type="Proteomes" id="UP000078544">
    <property type="component" value="Unassembled WGS sequence"/>
</dbReference>
<gene>
    <name evidence="2" type="ORF">AAL_00396</name>
</gene>
<evidence type="ECO:0000313" key="2">
    <source>
        <dbReference type="EMBL" id="OAA32931.1"/>
    </source>
</evidence>
<feature type="region of interest" description="Disordered" evidence="1">
    <location>
        <begin position="425"/>
        <end position="945"/>
    </location>
</feature>
<proteinExistence type="predicted"/>
<feature type="compositionally biased region" description="Basic and acidic residues" evidence="1">
    <location>
        <begin position="521"/>
        <end position="539"/>
    </location>
</feature>
<feature type="compositionally biased region" description="Basic and acidic residues" evidence="1">
    <location>
        <begin position="921"/>
        <end position="945"/>
    </location>
</feature>
<accession>A0A166UT91</accession>
<feature type="compositionally biased region" description="Basic residues" evidence="1">
    <location>
        <begin position="213"/>
        <end position="237"/>
    </location>
</feature>
<dbReference type="STRING" id="1081109.A0A166UT91"/>
<evidence type="ECO:0000256" key="1">
    <source>
        <dbReference type="SAM" id="MobiDB-lite"/>
    </source>
</evidence>
<feature type="compositionally biased region" description="Basic and acidic residues" evidence="1">
    <location>
        <begin position="310"/>
        <end position="323"/>
    </location>
</feature>
<dbReference type="AlphaFoldDB" id="A0A166UT91"/>
<organism evidence="2 3">
    <name type="scientific">Moelleriella libera RCEF 2490</name>
    <dbReference type="NCBI Taxonomy" id="1081109"/>
    <lineage>
        <taxon>Eukaryota</taxon>
        <taxon>Fungi</taxon>
        <taxon>Dikarya</taxon>
        <taxon>Ascomycota</taxon>
        <taxon>Pezizomycotina</taxon>
        <taxon>Sordariomycetes</taxon>
        <taxon>Hypocreomycetidae</taxon>
        <taxon>Hypocreales</taxon>
        <taxon>Clavicipitaceae</taxon>
        <taxon>Moelleriella</taxon>
    </lineage>
</organism>
<protein>
    <submittedName>
        <fullName evidence="2">LYR family protein</fullName>
    </submittedName>
</protein>
<keyword evidence="3" id="KW-1185">Reference proteome</keyword>
<feature type="compositionally biased region" description="Basic and acidic residues" evidence="1">
    <location>
        <begin position="784"/>
        <end position="794"/>
    </location>
</feature>
<feature type="region of interest" description="Disordered" evidence="1">
    <location>
        <begin position="206"/>
        <end position="397"/>
    </location>
</feature>
<reference evidence="2 3" key="1">
    <citation type="journal article" date="2016" name="Genome Biol. Evol.">
        <title>Divergent and convergent evolution of fungal pathogenicity.</title>
        <authorList>
            <person name="Shang Y."/>
            <person name="Xiao G."/>
            <person name="Zheng P."/>
            <person name="Cen K."/>
            <person name="Zhan S."/>
            <person name="Wang C."/>
        </authorList>
    </citation>
    <scope>NUCLEOTIDE SEQUENCE [LARGE SCALE GENOMIC DNA]</scope>
    <source>
        <strain evidence="2 3">RCEF 2490</strain>
    </source>
</reference>
<evidence type="ECO:0000313" key="3">
    <source>
        <dbReference type="Proteomes" id="UP000078544"/>
    </source>
</evidence>
<feature type="compositionally biased region" description="Basic and acidic residues" evidence="1">
    <location>
        <begin position="253"/>
        <end position="275"/>
    </location>
</feature>
<feature type="compositionally biased region" description="Polar residues" evidence="1">
    <location>
        <begin position="612"/>
        <end position="624"/>
    </location>
</feature>
<feature type="compositionally biased region" description="Acidic residues" evidence="1">
    <location>
        <begin position="283"/>
        <end position="309"/>
    </location>
</feature>
<feature type="compositionally biased region" description="Basic and acidic residues" evidence="1">
    <location>
        <begin position="728"/>
        <end position="740"/>
    </location>
</feature>
<feature type="region of interest" description="Disordered" evidence="1">
    <location>
        <begin position="83"/>
        <end position="110"/>
    </location>
</feature>